<dbReference type="InterPro" id="IPR002641">
    <property type="entry name" value="PNPLA_dom"/>
</dbReference>
<feature type="compositionally biased region" description="Polar residues" evidence="5">
    <location>
        <begin position="333"/>
        <end position="343"/>
    </location>
</feature>
<proteinExistence type="predicted"/>
<dbReference type="PANTHER" id="PTHR14226">
    <property type="entry name" value="NEUROPATHY TARGET ESTERASE/SWISS CHEESE D.MELANOGASTER"/>
    <property type="match status" value="1"/>
</dbReference>
<organism evidence="7 8">
    <name type="scientific">Jatrophihabitans cynanchi</name>
    <dbReference type="NCBI Taxonomy" id="2944128"/>
    <lineage>
        <taxon>Bacteria</taxon>
        <taxon>Bacillati</taxon>
        <taxon>Actinomycetota</taxon>
        <taxon>Actinomycetes</taxon>
        <taxon>Jatrophihabitantales</taxon>
        <taxon>Jatrophihabitantaceae</taxon>
        <taxon>Jatrophihabitans</taxon>
    </lineage>
</organism>
<feature type="active site" description="Nucleophile" evidence="4">
    <location>
        <position position="49"/>
    </location>
</feature>
<evidence type="ECO:0000256" key="2">
    <source>
        <dbReference type="ARBA" id="ARBA00022963"/>
    </source>
</evidence>
<keyword evidence="8" id="KW-1185">Reference proteome</keyword>
<name>A0ABY7JUB6_9ACTN</name>
<evidence type="ECO:0000256" key="3">
    <source>
        <dbReference type="ARBA" id="ARBA00023098"/>
    </source>
</evidence>
<keyword evidence="3 4" id="KW-0443">Lipid metabolism</keyword>
<gene>
    <name evidence="7" type="ORF">M6B22_16580</name>
</gene>
<dbReference type="RefSeq" id="WP_269442669.1">
    <property type="nucleotide sequence ID" value="NZ_CP097463.1"/>
</dbReference>
<dbReference type="PROSITE" id="PS51635">
    <property type="entry name" value="PNPLA"/>
    <property type="match status" value="1"/>
</dbReference>
<dbReference type="Pfam" id="PF01734">
    <property type="entry name" value="Patatin"/>
    <property type="match status" value="1"/>
</dbReference>
<feature type="region of interest" description="Disordered" evidence="5">
    <location>
        <begin position="327"/>
        <end position="355"/>
    </location>
</feature>
<sequence>MSPEATPRRAIVLGGGGVLGFAWTLGALAAVQEFAGFDARDVDLTVGTSAGAVVAGLLGCGISVEELCRHHQGIPTPDDPVIPYAYDGTGASLPPRPRLRPGAPRLALDGLRHPRRMAPLVALSGLLPEGAGTLEPVHALLAEVCADTGYADRWPERPRPWIVTVDYSTGSRVVFGRDDFAPRRDGSARAVRRARLADAVTASSSIPGWYPPTVIDSVPYVDGGVASNASLDLLIGTAVDEVFVLAPMGGAGTDRPRTVVQRIERAVRRTIARTIARDATALRARGVRVRVVEPQPEDLAVMGLNLMNAAPRRDVLETARRTAAEQLRRQRISAGQSAGSSTGDGSGRHVSGGSA</sequence>
<feature type="short sequence motif" description="DGA/G" evidence="4">
    <location>
        <begin position="222"/>
        <end position="224"/>
    </location>
</feature>
<accession>A0ABY7JUB6</accession>
<dbReference type="Gene3D" id="3.40.1090.10">
    <property type="entry name" value="Cytosolic phospholipase A2 catalytic domain"/>
    <property type="match status" value="2"/>
</dbReference>
<reference evidence="7" key="1">
    <citation type="submission" date="2022-05" db="EMBL/GenBank/DDBJ databases">
        <title>Jatrophihabitans sp. SB3-54 whole genome sequence.</title>
        <authorList>
            <person name="Suh M.K."/>
            <person name="Eom M.K."/>
            <person name="Kim J.S."/>
            <person name="Kim H.S."/>
            <person name="Do H.E."/>
            <person name="Shin Y.K."/>
            <person name="Lee J.-S."/>
        </authorList>
    </citation>
    <scope>NUCLEOTIDE SEQUENCE</scope>
    <source>
        <strain evidence="7">SB3-54</strain>
    </source>
</reference>
<dbReference type="Proteomes" id="UP001164693">
    <property type="component" value="Chromosome"/>
</dbReference>
<dbReference type="EMBL" id="CP097463">
    <property type="protein sequence ID" value="WAX56140.1"/>
    <property type="molecule type" value="Genomic_DNA"/>
</dbReference>
<feature type="active site" description="Proton acceptor" evidence="4">
    <location>
        <position position="222"/>
    </location>
</feature>
<feature type="domain" description="PNPLA" evidence="6">
    <location>
        <begin position="11"/>
        <end position="235"/>
    </location>
</feature>
<evidence type="ECO:0000259" key="6">
    <source>
        <dbReference type="PROSITE" id="PS51635"/>
    </source>
</evidence>
<dbReference type="InterPro" id="IPR050301">
    <property type="entry name" value="NTE"/>
</dbReference>
<evidence type="ECO:0000256" key="4">
    <source>
        <dbReference type="PROSITE-ProRule" id="PRU01161"/>
    </source>
</evidence>
<dbReference type="InterPro" id="IPR016035">
    <property type="entry name" value="Acyl_Trfase/lysoPLipase"/>
</dbReference>
<feature type="short sequence motif" description="GXGXXG" evidence="4">
    <location>
        <begin position="15"/>
        <end position="20"/>
    </location>
</feature>
<dbReference type="PANTHER" id="PTHR14226:SF57">
    <property type="entry name" value="BLR7027 PROTEIN"/>
    <property type="match status" value="1"/>
</dbReference>
<evidence type="ECO:0000313" key="7">
    <source>
        <dbReference type="EMBL" id="WAX56140.1"/>
    </source>
</evidence>
<keyword evidence="1 4" id="KW-0378">Hydrolase</keyword>
<protein>
    <submittedName>
        <fullName evidence="7">Patatin-like phospholipase family protein</fullName>
    </submittedName>
</protein>
<evidence type="ECO:0000313" key="8">
    <source>
        <dbReference type="Proteomes" id="UP001164693"/>
    </source>
</evidence>
<evidence type="ECO:0000256" key="5">
    <source>
        <dbReference type="SAM" id="MobiDB-lite"/>
    </source>
</evidence>
<dbReference type="SUPFAM" id="SSF52151">
    <property type="entry name" value="FabD/lysophospholipase-like"/>
    <property type="match status" value="1"/>
</dbReference>
<keyword evidence="2 4" id="KW-0442">Lipid degradation</keyword>
<evidence type="ECO:0000256" key="1">
    <source>
        <dbReference type="ARBA" id="ARBA00022801"/>
    </source>
</evidence>
<feature type="short sequence motif" description="GXSXG" evidence="4">
    <location>
        <begin position="47"/>
        <end position="51"/>
    </location>
</feature>